<dbReference type="EMBL" id="FAOZ01000055">
    <property type="protein sequence ID" value="CUU61066.1"/>
    <property type="molecule type" value="Genomic_DNA"/>
</dbReference>
<evidence type="ECO:0000259" key="2">
    <source>
        <dbReference type="PROSITE" id="PS51898"/>
    </source>
</evidence>
<evidence type="ECO:0000313" key="4">
    <source>
        <dbReference type="EMBL" id="CUU60721.1"/>
    </source>
</evidence>
<dbReference type="GO" id="GO:0003677">
    <property type="term" value="F:DNA binding"/>
    <property type="evidence" value="ECO:0007669"/>
    <property type="project" value="InterPro"/>
</dbReference>
<dbReference type="SUPFAM" id="SSF56349">
    <property type="entry name" value="DNA breaking-rejoining enzymes"/>
    <property type="match status" value="1"/>
</dbReference>
<name>A0A0S4QYC9_9ACTN</name>
<dbReference type="GO" id="GO:0015074">
    <property type="term" value="P:DNA integration"/>
    <property type="evidence" value="ECO:0007669"/>
    <property type="project" value="InterPro"/>
</dbReference>
<dbReference type="InterPro" id="IPR013762">
    <property type="entry name" value="Integrase-like_cat_sf"/>
</dbReference>
<dbReference type="EMBL" id="FAOZ01000049">
    <property type="protein sequence ID" value="CUU60899.1"/>
    <property type="molecule type" value="Genomic_DNA"/>
</dbReference>
<accession>A0A0S4QYC9</accession>
<dbReference type="InterPro" id="IPR002104">
    <property type="entry name" value="Integrase_catalytic"/>
</dbReference>
<dbReference type="Gene3D" id="1.10.443.10">
    <property type="entry name" value="Intergrase catalytic core"/>
    <property type="match status" value="1"/>
</dbReference>
<dbReference type="PROSITE" id="PS51898">
    <property type="entry name" value="TYR_RECOMBINASE"/>
    <property type="match status" value="1"/>
</dbReference>
<dbReference type="PANTHER" id="PTHR30349:SF64">
    <property type="entry name" value="PROPHAGE INTEGRASE INTD-RELATED"/>
    <property type="match status" value="1"/>
</dbReference>
<evidence type="ECO:0000313" key="6">
    <source>
        <dbReference type="EMBL" id="CUU61066.1"/>
    </source>
</evidence>
<dbReference type="Pfam" id="PF00589">
    <property type="entry name" value="Phage_integrase"/>
    <property type="match status" value="1"/>
</dbReference>
<evidence type="ECO:0000256" key="1">
    <source>
        <dbReference type="ARBA" id="ARBA00023172"/>
    </source>
</evidence>
<protein>
    <submittedName>
        <fullName evidence="3">Phage integrase family protein</fullName>
    </submittedName>
</protein>
<proteinExistence type="predicted"/>
<dbReference type="EMBL" id="FAOZ01000043">
    <property type="protein sequence ID" value="CUU60640.1"/>
    <property type="molecule type" value="Genomic_DNA"/>
</dbReference>
<dbReference type="InterPro" id="IPR050090">
    <property type="entry name" value="Tyrosine_recombinase_XerCD"/>
</dbReference>
<evidence type="ECO:0000313" key="5">
    <source>
        <dbReference type="EMBL" id="CUU60899.1"/>
    </source>
</evidence>
<feature type="domain" description="Tyr recombinase" evidence="2">
    <location>
        <begin position="452"/>
        <end position="667"/>
    </location>
</feature>
<dbReference type="AlphaFoldDB" id="A0A0S4QYC9"/>
<reference evidence="3" key="2">
    <citation type="submission" date="2015-11" db="EMBL/GenBank/DDBJ databases">
        <authorList>
            <person name="Zhang Y."/>
            <person name="Guo Z."/>
        </authorList>
    </citation>
    <scope>NUCLEOTIDE SEQUENCE [LARGE SCALE GENOMIC DNA]</scope>
    <source>
        <strain evidence="3">DSM 45899</strain>
    </source>
</reference>
<evidence type="ECO:0000313" key="3">
    <source>
        <dbReference type="EMBL" id="CUU60640.1"/>
    </source>
</evidence>
<dbReference type="GO" id="GO:0006310">
    <property type="term" value="P:DNA recombination"/>
    <property type="evidence" value="ECO:0007669"/>
    <property type="project" value="UniProtKB-KW"/>
</dbReference>
<organism evidence="3 7">
    <name type="scientific">Parafrankia irregularis</name>
    <dbReference type="NCBI Taxonomy" id="795642"/>
    <lineage>
        <taxon>Bacteria</taxon>
        <taxon>Bacillati</taxon>
        <taxon>Actinomycetota</taxon>
        <taxon>Actinomycetes</taxon>
        <taxon>Frankiales</taxon>
        <taxon>Frankiaceae</taxon>
        <taxon>Parafrankia</taxon>
    </lineage>
</organism>
<dbReference type="CDD" id="cd00397">
    <property type="entry name" value="DNA_BRE_C"/>
    <property type="match status" value="1"/>
</dbReference>
<dbReference type="EMBL" id="FAOZ01000045">
    <property type="protein sequence ID" value="CUU60721.1"/>
    <property type="molecule type" value="Genomic_DNA"/>
</dbReference>
<keyword evidence="7" id="KW-1185">Reference proteome</keyword>
<evidence type="ECO:0000313" key="7">
    <source>
        <dbReference type="Proteomes" id="UP000198802"/>
    </source>
</evidence>
<dbReference type="PANTHER" id="PTHR30349">
    <property type="entry name" value="PHAGE INTEGRASE-RELATED"/>
    <property type="match status" value="1"/>
</dbReference>
<dbReference type="Proteomes" id="UP000198802">
    <property type="component" value="Unassembled WGS sequence"/>
</dbReference>
<reference evidence="7" key="1">
    <citation type="submission" date="2015-11" db="EMBL/GenBank/DDBJ databases">
        <authorList>
            <person name="Varghese N."/>
        </authorList>
    </citation>
    <scope>NUCLEOTIDE SEQUENCE [LARGE SCALE GENOMIC DNA]</scope>
    <source>
        <strain evidence="7">DSM 45899</strain>
    </source>
</reference>
<sequence length="813" mass="91663">MRGTAGAAARLRIQFPPRAVPGSWPETFLGSRDIVELLVPPPYGSDKQAVQWKRRSGITGVLRWLQGHSGATWQQRWLATGVQEIDGKHWREIAVQWLRGVGDDTNEPCLSTGLLALICGDVIRPGVRWMMTRHSPRFQAAMERSRDPDGFARLRACARENPAAAPLMVRLALYRTATIMACKGGLIADIVPGDCVELLDVQSSVQAKGGTCKTYFYQLLHDAGIFSPDAPPTIRAFRGATGQLTVEALVDRFALRCRPVRNLLVEYLRYRQPAVDYVSLKELAEKLAGLFWGDLERHHPGIYSLHLPDEVATAWKQRIQVRTTKAADTDGGFVDVETPRANAKSCMFAVRAFYLDIAQWALEDPARWGPWAAPCPVTPADVNRWKERMRRKARMDQRTRERLPHLPALVRIVEKRRHDTAERLAVARRTDPGETFTIADRTFLRPLMPTAGGTKVWADDQNSGVRHDLTFEEHEAFWAWATVEILRHTGIRAEELLELTHHSFIQYQLPATGELVPLLQIAPSKTDTERLLLISPELADVLSAVVCRVRDATGTVPLVPSYDIHECVWLPPMPLLFQRRWGAENRAIPRRSIEKALSNALAHSGLTGPDQKPLDFTPHDFRRIFVTDAVMSGLPPHIAQAICGHRDINTTMGYKATYPEETIEAHRAWISRRRSVRPSEEYRTPTEQEWEDFFGHFQRRKVSLGTCGRAYNTPCIHEHACIRCPMLRPDPAQRPRLVEVHDNLQARISEAEQQGWLGEIEGLTISLAAAEAKLTDLDRLTNRQTTVHLGMPSVHHLVARTITTNAPENRSPE</sequence>
<keyword evidence="1" id="KW-0233">DNA recombination</keyword>
<gene>
    <name evidence="3" type="ORF">Ga0074812_14358</name>
    <name evidence="4" type="ORF">Ga0074812_14543</name>
    <name evidence="5" type="ORF">Ga0074812_14943</name>
    <name evidence="6" type="ORF">Ga0074812_1552</name>
</gene>
<dbReference type="InterPro" id="IPR011010">
    <property type="entry name" value="DNA_brk_join_enz"/>
</dbReference>